<evidence type="ECO:0000256" key="1">
    <source>
        <dbReference type="SAM" id="MobiDB-lite"/>
    </source>
</evidence>
<keyword evidence="3" id="KW-1185">Reference proteome</keyword>
<dbReference type="EMBL" id="JAALAA010000011">
    <property type="protein sequence ID" value="NGN93865.1"/>
    <property type="molecule type" value="Genomic_DNA"/>
</dbReference>
<reference evidence="2 3" key="1">
    <citation type="submission" date="2020-02" db="EMBL/GenBank/DDBJ databases">
        <title>Whole-genome analyses of novel actinobacteria.</title>
        <authorList>
            <person name="Sahin N."/>
        </authorList>
    </citation>
    <scope>NUCLEOTIDE SEQUENCE [LARGE SCALE GENOMIC DNA]</scope>
    <source>
        <strain evidence="2 3">KC13</strain>
    </source>
</reference>
<dbReference type="RefSeq" id="WP_165111600.1">
    <property type="nucleotide sequence ID" value="NZ_JAALAA010000011.1"/>
</dbReference>
<feature type="compositionally biased region" description="Basic and acidic residues" evidence="1">
    <location>
        <begin position="45"/>
        <end position="55"/>
    </location>
</feature>
<evidence type="ECO:0000313" key="3">
    <source>
        <dbReference type="Proteomes" id="UP000483261"/>
    </source>
</evidence>
<comment type="caution">
    <text evidence="2">The sequence shown here is derived from an EMBL/GenBank/DDBJ whole genome shotgun (WGS) entry which is preliminary data.</text>
</comment>
<dbReference type="AlphaFoldDB" id="A0A6M1QVB5"/>
<dbReference type="Proteomes" id="UP000483261">
    <property type="component" value="Unassembled WGS sequence"/>
</dbReference>
<name>A0A6M1QVB5_9ACTN</name>
<organism evidence="2 3">
    <name type="scientific">Nocardioides turkmenicus</name>
    <dbReference type="NCBI Taxonomy" id="2711220"/>
    <lineage>
        <taxon>Bacteria</taxon>
        <taxon>Bacillati</taxon>
        <taxon>Actinomycetota</taxon>
        <taxon>Actinomycetes</taxon>
        <taxon>Propionibacteriales</taxon>
        <taxon>Nocardioidaceae</taxon>
        <taxon>Nocardioides</taxon>
    </lineage>
</organism>
<sequence>MDIFALDGPRLYGTAATDPDLVAALIPEGERRFITEIPIANTGGRQDDEMRDRRGPGQRGRSPAGSRATTYGTSVRMIAHPDRGSVGRGQAMWKSLTLTFTASTSMSK</sequence>
<feature type="region of interest" description="Disordered" evidence="1">
    <location>
        <begin position="38"/>
        <end position="72"/>
    </location>
</feature>
<gene>
    <name evidence="2" type="ORF">G5C66_14060</name>
</gene>
<evidence type="ECO:0000313" key="2">
    <source>
        <dbReference type="EMBL" id="NGN93865.1"/>
    </source>
</evidence>
<proteinExistence type="predicted"/>
<protein>
    <submittedName>
        <fullName evidence="2">Uncharacterized protein</fullName>
    </submittedName>
</protein>
<accession>A0A6M1QVB5</accession>